<evidence type="ECO:0000256" key="1">
    <source>
        <dbReference type="ARBA" id="ARBA00001933"/>
    </source>
</evidence>
<protein>
    <submittedName>
        <fullName evidence="8">Aminotransferase class I and II family protein</fullName>
    </submittedName>
</protein>
<evidence type="ECO:0000256" key="3">
    <source>
        <dbReference type="ARBA" id="ARBA00022605"/>
    </source>
</evidence>
<dbReference type="SUPFAM" id="SSF53383">
    <property type="entry name" value="PLP-dependent transferases"/>
    <property type="match status" value="1"/>
</dbReference>
<dbReference type="Gene3D" id="3.90.1150.10">
    <property type="entry name" value="Aspartate Aminotransferase, domain 1"/>
    <property type="match status" value="1"/>
</dbReference>
<feature type="domain" description="Aminotransferase class I/classII large" evidence="7">
    <location>
        <begin position="50"/>
        <end position="361"/>
    </location>
</feature>
<dbReference type="EMBL" id="MVBM01000008">
    <property type="protein sequence ID" value="OOK67374.1"/>
    <property type="molecule type" value="Genomic_DNA"/>
</dbReference>
<keyword evidence="5" id="KW-0663">Pyridoxal phosphate</keyword>
<sequence length="378" mass="41033">MKTTSRPLHIPGGSTKPPARLQILKRPGAASPGYGGIGLHCPVNPYPLAPHIQNAVIEAVRGQIAAINTYPDSNATVLRTKLTEYVSNHARIPVTPENIWVANGCNEILQQIFRAFAGPGGTVLGLEPSYRYFPVIAESVGTQWRSVPSRAFPQRDMDAALTTIERCQPDVVVIANPNNPTGDSFSMGVFEEVLSRLRSGILVVDEAFIEMSTKDSAVQLIHRYPDKIAICRTLSQAFTFAGGKLGYMIAAPNIINTLLTTRLPYHVSSMTQAAASVIIDRADEILAKVPELLLERDRMVTALQLAGFDIPHSDTSFFLLGKLDDAHAVWEAYVNAGIFLGDVGLSHYLRVSAGLPHENDQFLEATNNLLDLGKIAIG</sequence>
<dbReference type="InterPro" id="IPR015422">
    <property type="entry name" value="PyrdxlP-dep_Trfase_small"/>
</dbReference>
<evidence type="ECO:0000259" key="7">
    <source>
        <dbReference type="Pfam" id="PF00155"/>
    </source>
</evidence>
<dbReference type="InterPro" id="IPR015424">
    <property type="entry name" value="PyrdxlP-dep_Trfase"/>
</dbReference>
<dbReference type="CDD" id="cd00609">
    <property type="entry name" value="AAT_like"/>
    <property type="match status" value="1"/>
</dbReference>
<evidence type="ECO:0000256" key="4">
    <source>
        <dbReference type="ARBA" id="ARBA00022679"/>
    </source>
</evidence>
<keyword evidence="4 8" id="KW-0808">Transferase</keyword>
<evidence type="ECO:0000256" key="5">
    <source>
        <dbReference type="ARBA" id="ARBA00022898"/>
    </source>
</evidence>
<comment type="cofactor">
    <cofactor evidence="1">
        <name>pyridoxal 5'-phosphate</name>
        <dbReference type="ChEBI" id="CHEBI:597326"/>
    </cofactor>
</comment>
<dbReference type="PANTHER" id="PTHR42885:SF2">
    <property type="entry name" value="HISTIDINOL-PHOSPHATE AMINOTRANSFERASE"/>
    <property type="match status" value="1"/>
</dbReference>
<dbReference type="Pfam" id="PF00155">
    <property type="entry name" value="Aminotran_1_2"/>
    <property type="match status" value="1"/>
</dbReference>
<proteinExistence type="predicted"/>
<comment type="caution">
    <text evidence="8">The sequence shown here is derived from an EMBL/GenBank/DDBJ whole genome shotgun (WGS) entry which is preliminary data.</text>
</comment>
<organism evidence="8 9">
    <name type="scientific">Mycobacterium kansasii</name>
    <dbReference type="NCBI Taxonomy" id="1768"/>
    <lineage>
        <taxon>Bacteria</taxon>
        <taxon>Bacillati</taxon>
        <taxon>Actinomycetota</taxon>
        <taxon>Actinomycetes</taxon>
        <taxon>Mycobacteriales</taxon>
        <taxon>Mycobacteriaceae</taxon>
        <taxon>Mycobacterium</taxon>
    </lineage>
</organism>
<dbReference type="Proteomes" id="UP000189229">
    <property type="component" value="Unassembled WGS sequence"/>
</dbReference>
<dbReference type="AlphaFoldDB" id="A0A1V3WK61"/>
<dbReference type="PANTHER" id="PTHR42885">
    <property type="entry name" value="HISTIDINOL-PHOSPHATE AMINOTRANSFERASE-RELATED"/>
    <property type="match status" value="1"/>
</dbReference>
<dbReference type="GO" id="GO:0008483">
    <property type="term" value="F:transaminase activity"/>
    <property type="evidence" value="ECO:0007669"/>
    <property type="project" value="UniProtKB-KW"/>
</dbReference>
<accession>A0A1V3WK61</accession>
<evidence type="ECO:0000256" key="6">
    <source>
        <dbReference type="SAM" id="MobiDB-lite"/>
    </source>
</evidence>
<evidence type="ECO:0000313" key="9">
    <source>
        <dbReference type="Proteomes" id="UP000189229"/>
    </source>
</evidence>
<name>A0A1V3WK61_MYCKA</name>
<evidence type="ECO:0000313" key="8">
    <source>
        <dbReference type="EMBL" id="OOK67374.1"/>
    </source>
</evidence>
<gene>
    <name evidence="8" type="ORF">BZL30_7825</name>
</gene>
<feature type="region of interest" description="Disordered" evidence="6">
    <location>
        <begin position="1"/>
        <end position="20"/>
    </location>
</feature>
<keyword evidence="3" id="KW-0028">Amino-acid biosynthesis</keyword>
<dbReference type="InterPro" id="IPR015421">
    <property type="entry name" value="PyrdxlP-dep_Trfase_major"/>
</dbReference>
<dbReference type="Gene3D" id="3.40.640.10">
    <property type="entry name" value="Type I PLP-dependent aspartate aminotransferase-like (Major domain)"/>
    <property type="match status" value="1"/>
</dbReference>
<evidence type="ECO:0000256" key="2">
    <source>
        <dbReference type="ARBA" id="ARBA00022576"/>
    </source>
</evidence>
<dbReference type="GO" id="GO:0008652">
    <property type="term" value="P:amino acid biosynthetic process"/>
    <property type="evidence" value="ECO:0007669"/>
    <property type="project" value="UniProtKB-KW"/>
</dbReference>
<reference evidence="8 9" key="1">
    <citation type="submission" date="2017-02" db="EMBL/GenBank/DDBJ databases">
        <title>Complete genome sequences of Mycobacterium kansasii strains isolated from rhesus macaques.</title>
        <authorList>
            <person name="Panda A."/>
            <person name="Nagaraj S."/>
            <person name="Zhao X."/>
            <person name="Tettelin H."/>
            <person name="Detolla L.J."/>
        </authorList>
    </citation>
    <scope>NUCLEOTIDE SEQUENCE [LARGE SCALE GENOMIC DNA]</scope>
    <source>
        <strain evidence="8 9">11-3813</strain>
    </source>
</reference>
<dbReference type="GO" id="GO:0030170">
    <property type="term" value="F:pyridoxal phosphate binding"/>
    <property type="evidence" value="ECO:0007669"/>
    <property type="project" value="InterPro"/>
</dbReference>
<dbReference type="InterPro" id="IPR004839">
    <property type="entry name" value="Aminotransferase_I/II_large"/>
</dbReference>
<keyword evidence="2 8" id="KW-0032">Aminotransferase</keyword>